<evidence type="ECO:0000256" key="5">
    <source>
        <dbReference type="PROSITE-ProRule" id="PRU01091"/>
    </source>
</evidence>
<name>A0A1R4GT95_9MICC</name>
<dbReference type="PANTHER" id="PTHR48111:SF40">
    <property type="entry name" value="PHOSPHATE REGULON TRANSCRIPTIONAL REGULATORY PROTEIN PHOB"/>
    <property type="match status" value="1"/>
</dbReference>
<reference evidence="8 9" key="1">
    <citation type="submission" date="2017-02" db="EMBL/GenBank/DDBJ databases">
        <authorList>
            <person name="Peterson S.W."/>
        </authorList>
    </citation>
    <scope>NUCLEOTIDE SEQUENCE [LARGE SCALE GENOMIC DNA]</scope>
    <source>
        <strain evidence="8 9">B Ar 00.02</strain>
    </source>
</reference>
<feature type="domain" description="OmpR/PhoB-type" evidence="7">
    <location>
        <begin position="154"/>
        <end position="262"/>
    </location>
</feature>
<dbReference type="Proteomes" id="UP000195913">
    <property type="component" value="Unassembled WGS sequence"/>
</dbReference>
<dbReference type="Pfam" id="PF00072">
    <property type="entry name" value="Response_reg"/>
    <property type="match status" value="1"/>
</dbReference>
<dbReference type="InterPro" id="IPR001867">
    <property type="entry name" value="OmpR/PhoB-type_DNA-bd"/>
</dbReference>
<keyword evidence="1 4" id="KW-0597">Phosphoprotein</keyword>
<dbReference type="PROSITE" id="PS50110">
    <property type="entry name" value="RESPONSE_REGULATORY"/>
    <property type="match status" value="1"/>
</dbReference>
<evidence type="ECO:0000256" key="1">
    <source>
        <dbReference type="ARBA" id="ARBA00022553"/>
    </source>
</evidence>
<dbReference type="Gene3D" id="1.10.10.10">
    <property type="entry name" value="Winged helix-like DNA-binding domain superfamily/Winged helix DNA-binding domain"/>
    <property type="match status" value="1"/>
</dbReference>
<evidence type="ECO:0000259" key="7">
    <source>
        <dbReference type="PROSITE" id="PS51755"/>
    </source>
</evidence>
<evidence type="ECO:0000259" key="6">
    <source>
        <dbReference type="PROSITE" id="PS50110"/>
    </source>
</evidence>
<protein>
    <submittedName>
        <fullName evidence="8">Phosphate regulon transcriptional regulatory protein PhoB (SphR)</fullName>
    </submittedName>
</protein>
<dbReference type="GO" id="GO:0000156">
    <property type="term" value="F:phosphorelay response regulator activity"/>
    <property type="evidence" value="ECO:0007669"/>
    <property type="project" value="TreeGrafter"/>
</dbReference>
<gene>
    <name evidence="8" type="ORF">FM101_13270</name>
</gene>
<evidence type="ECO:0000256" key="3">
    <source>
        <dbReference type="ARBA" id="ARBA00023125"/>
    </source>
</evidence>
<dbReference type="Pfam" id="PF00486">
    <property type="entry name" value="Trans_reg_C"/>
    <property type="match status" value="1"/>
</dbReference>
<dbReference type="Gene3D" id="3.40.50.2300">
    <property type="match status" value="1"/>
</dbReference>
<proteinExistence type="predicted"/>
<dbReference type="SMART" id="SM00862">
    <property type="entry name" value="Trans_reg_C"/>
    <property type="match status" value="1"/>
</dbReference>
<dbReference type="GO" id="GO:0000976">
    <property type="term" value="F:transcription cis-regulatory region binding"/>
    <property type="evidence" value="ECO:0007669"/>
    <property type="project" value="TreeGrafter"/>
</dbReference>
<accession>A0A1R4GT95</accession>
<dbReference type="SMART" id="SM00448">
    <property type="entry name" value="REC"/>
    <property type="match status" value="1"/>
</dbReference>
<dbReference type="InterPro" id="IPR001789">
    <property type="entry name" value="Sig_transdc_resp-reg_receiver"/>
</dbReference>
<dbReference type="InterPro" id="IPR039420">
    <property type="entry name" value="WalR-like"/>
</dbReference>
<dbReference type="GO" id="GO:0032993">
    <property type="term" value="C:protein-DNA complex"/>
    <property type="evidence" value="ECO:0007669"/>
    <property type="project" value="TreeGrafter"/>
</dbReference>
<dbReference type="GO" id="GO:0006355">
    <property type="term" value="P:regulation of DNA-templated transcription"/>
    <property type="evidence" value="ECO:0007669"/>
    <property type="project" value="InterPro"/>
</dbReference>
<dbReference type="InterPro" id="IPR036388">
    <property type="entry name" value="WH-like_DNA-bd_sf"/>
</dbReference>
<dbReference type="InterPro" id="IPR011006">
    <property type="entry name" value="CheY-like_superfamily"/>
</dbReference>
<dbReference type="SUPFAM" id="SSF52172">
    <property type="entry name" value="CheY-like"/>
    <property type="match status" value="1"/>
</dbReference>
<dbReference type="CDD" id="cd17574">
    <property type="entry name" value="REC_OmpR"/>
    <property type="match status" value="1"/>
</dbReference>
<evidence type="ECO:0000313" key="9">
    <source>
        <dbReference type="Proteomes" id="UP000195913"/>
    </source>
</evidence>
<dbReference type="EMBL" id="FUHW01000044">
    <property type="protein sequence ID" value="SJM71371.1"/>
    <property type="molecule type" value="Genomic_DNA"/>
</dbReference>
<keyword evidence="9" id="KW-1185">Reference proteome</keyword>
<keyword evidence="3 5" id="KW-0238">DNA-binding</keyword>
<dbReference type="PROSITE" id="PS51755">
    <property type="entry name" value="OMPR_PHOB"/>
    <property type="match status" value="1"/>
</dbReference>
<dbReference type="CDD" id="cd00383">
    <property type="entry name" value="trans_reg_C"/>
    <property type="match status" value="1"/>
</dbReference>
<dbReference type="AlphaFoldDB" id="A0A1R4GT95"/>
<sequence length="270" mass="29085">MAVVVEDDEDIRGLLEAVLSQSGFVVHATALGNDGVELVKRNAPDLVTLDLGLPDIDGFEVARRIRYSSDAHIVMLTARTDEIDTILGLETGADDFLTKPFSPRELRARVEAIMRRRERHRVYGETSATTGAPAAPAVAEPLSGQQVAAREPEASTTSVGLNGLVLDSASYCIEAEGTEIAVTPTEFALLQAILVGGRTVRTKTSLVRRLRDEDADAGTFVSEADERSVEVHIGNLRRKLADNAKAPRWIETVRGIGYRAARPRQSAGGA</sequence>
<evidence type="ECO:0000256" key="2">
    <source>
        <dbReference type="ARBA" id="ARBA00023012"/>
    </source>
</evidence>
<evidence type="ECO:0000313" key="8">
    <source>
        <dbReference type="EMBL" id="SJM71371.1"/>
    </source>
</evidence>
<dbReference type="GO" id="GO:0005829">
    <property type="term" value="C:cytosol"/>
    <property type="evidence" value="ECO:0007669"/>
    <property type="project" value="TreeGrafter"/>
</dbReference>
<feature type="DNA-binding region" description="OmpR/PhoB-type" evidence="5">
    <location>
        <begin position="154"/>
        <end position="262"/>
    </location>
</feature>
<dbReference type="PANTHER" id="PTHR48111">
    <property type="entry name" value="REGULATOR OF RPOS"/>
    <property type="match status" value="1"/>
</dbReference>
<organism evidence="8 9">
    <name type="scientific">Arthrobacter rhombi</name>
    <dbReference type="NCBI Taxonomy" id="71253"/>
    <lineage>
        <taxon>Bacteria</taxon>
        <taxon>Bacillati</taxon>
        <taxon>Actinomycetota</taxon>
        <taxon>Actinomycetes</taxon>
        <taxon>Micrococcales</taxon>
        <taxon>Micrococcaceae</taxon>
        <taxon>Arthrobacter</taxon>
    </lineage>
</organism>
<keyword evidence="2" id="KW-0902">Two-component regulatory system</keyword>
<dbReference type="InterPro" id="IPR016032">
    <property type="entry name" value="Sig_transdc_resp-reg_C-effctor"/>
</dbReference>
<dbReference type="SUPFAM" id="SSF46894">
    <property type="entry name" value="C-terminal effector domain of the bipartite response regulators"/>
    <property type="match status" value="1"/>
</dbReference>
<feature type="modified residue" description="4-aspartylphosphate" evidence="4">
    <location>
        <position position="50"/>
    </location>
</feature>
<dbReference type="Gene3D" id="6.10.250.690">
    <property type="match status" value="1"/>
</dbReference>
<feature type="domain" description="Response regulatory" evidence="6">
    <location>
        <begin position="1"/>
        <end position="114"/>
    </location>
</feature>
<evidence type="ECO:0000256" key="4">
    <source>
        <dbReference type="PROSITE-ProRule" id="PRU00169"/>
    </source>
</evidence>